<dbReference type="InterPro" id="IPR049278">
    <property type="entry name" value="MS_channel_C"/>
</dbReference>
<keyword evidence="5 7" id="KW-1133">Transmembrane helix</keyword>
<dbReference type="SUPFAM" id="SSF82861">
    <property type="entry name" value="Mechanosensitive channel protein MscS (YggB), transmembrane region"/>
    <property type="match status" value="1"/>
</dbReference>
<evidence type="ECO:0000313" key="9">
    <source>
        <dbReference type="EMBL" id="QDZ41143.1"/>
    </source>
</evidence>
<keyword evidence="4 7" id="KW-0812">Transmembrane</keyword>
<dbReference type="SUPFAM" id="SSF50182">
    <property type="entry name" value="Sm-like ribonucleoproteins"/>
    <property type="match status" value="1"/>
</dbReference>
<dbReference type="InterPro" id="IPR014710">
    <property type="entry name" value="RmlC-like_jellyroll"/>
</dbReference>
<dbReference type="Gene3D" id="2.60.120.10">
    <property type="entry name" value="Jelly Rolls"/>
    <property type="match status" value="1"/>
</dbReference>
<evidence type="ECO:0000256" key="7">
    <source>
        <dbReference type="SAM" id="Phobius"/>
    </source>
</evidence>
<organism evidence="9 10">
    <name type="scientific">Euhalothece natronophila Z-M001</name>
    <dbReference type="NCBI Taxonomy" id="522448"/>
    <lineage>
        <taxon>Bacteria</taxon>
        <taxon>Bacillati</taxon>
        <taxon>Cyanobacteriota</taxon>
        <taxon>Cyanophyceae</taxon>
        <taxon>Oscillatoriophycideae</taxon>
        <taxon>Chroococcales</taxon>
        <taxon>Halothecacae</taxon>
        <taxon>Halothece cluster</taxon>
        <taxon>Euhalothece</taxon>
    </lineage>
</organism>
<dbReference type="Pfam" id="PF00027">
    <property type="entry name" value="cNMP_binding"/>
    <property type="match status" value="1"/>
</dbReference>
<accession>A0A5B8NPB8</accession>
<evidence type="ECO:0000259" key="8">
    <source>
        <dbReference type="PROSITE" id="PS50042"/>
    </source>
</evidence>
<dbReference type="Pfam" id="PF00924">
    <property type="entry name" value="MS_channel_2nd"/>
    <property type="match status" value="1"/>
</dbReference>
<dbReference type="KEGG" id="enn:FRE64_15055"/>
<evidence type="ECO:0000256" key="2">
    <source>
        <dbReference type="ARBA" id="ARBA00008017"/>
    </source>
</evidence>
<keyword evidence="3" id="KW-1003">Cell membrane</keyword>
<reference evidence="9" key="1">
    <citation type="submission" date="2019-08" db="EMBL/GenBank/DDBJ databases">
        <title>Carotenoids and Carotenoid Binding Proteins in the Halophilic Cyanobacterium Euhalothece sp. ZM00.</title>
        <authorList>
            <person name="Cho S.M."/>
            <person name="Song J.Y."/>
            <person name="Park Y.-I."/>
        </authorList>
    </citation>
    <scope>NUCLEOTIDE SEQUENCE [LARGE SCALE GENOMIC DNA]</scope>
    <source>
        <strain evidence="9">Z-M001</strain>
    </source>
</reference>
<dbReference type="SUPFAM" id="SSF82689">
    <property type="entry name" value="Mechanosensitive channel protein MscS (YggB), C-terminal domain"/>
    <property type="match status" value="1"/>
</dbReference>
<dbReference type="Proteomes" id="UP000318453">
    <property type="component" value="Chromosome"/>
</dbReference>
<dbReference type="SUPFAM" id="SSF51206">
    <property type="entry name" value="cAMP-binding domain-like"/>
    <property type="match status" value="1"/>
</dbReference>
<dbReference type="InterPro" id="IPR011014">
    <property type="entry name" value="MscS_channel_TM-2"/>
</dbReference>
<evidence type="ECO:0000313" key="10">
    <source>
        <dbReference type="Proteomes" id="UP000318453"/>
    </source>
</evidence>
<dbReference type="EMBL" id="CP042326">
    <property type="protein sequence ID" value="QDZ41143.1"/>
    <property type="molecule type" value="Genomic_DNA"/>
</dbReference>
<dbReference type="PANTHER" id="PTHR30347">
    <property type="entry name" value="POTASSIUM CHANNEL RELATED"/>
    <property type="match status" value="1"/>
</dbReference>
<dbReference type="InterPro" id="IPR023408">
    <property type="entry name" value="MscS_beta-dom_sf"/>
</dbReference>
<dbReference type="InterPro" id="IPR006685">
    <property type="entry name" value="MscS_channel_2nd"/>
</dbReference>
<feature type="transmembrane region" description="Helical" evidence="7">
    <location>
        <begin position="47"/>
        <end position="68"/>
    </location>
</feature>
<evidence type="ECO:0000256" key="6">
    <source>
        <dbReference type="ARBA" id="ARBA00023136"/>
    </source>
</evidence>
<evidence type="ECO:0000256" key="4">
    <source>
        <dbReference type="ARBA" id="ARBA00022692"/>
    </source>
</evidence>
<dbReference type="AlphaFoldDB" id="A0A5B8NPB8"/>
<dbReference type="InterPro" id="IPR018490">
    <property type="entry name" value="cNMP-bd_dom_sf"/>
</dbReference>
<protein>
    <submittedName>
        <fullName evidence="9">Mechanosensitive ion channel</fullName>
    </submittedName>
</protein>
<gene>
    <name evidence="9" type="ORF">FRE64_15055</name>
</gene>
<dbReference type="Gene3D" id="2.30.30.60">
    <property type="match status" value="1"/>
</dbReference>
<dbReference type="OrthoDB" id="9809206at2"/>
<dbReference type="SMART" id="SM00100">
    <property type="entry name" value="cNMP"/>
    <property type="match status" value="1"/>
</dbReference>
<feature type="transmembrane region" description="Helical" evidence="7">
    <location>
        <begin position="6"/>
        <end position="26"/>
    </location>
</feature>
<dbReference type="Pfam" id="PF21088">
    <property type="entry name" value="MS_channel_1st"/>
    <property type="match status" value="1"/>
</dbReference>
<evidence type="ECO:0000256" key="5">
    <source>
        <dbReference type="ARBA" id="ARBA00022989"/>
    </source>
</evidence>
<dbReference type="InterPro" id="IPR049142">
    <property type="entry name" value="MS_channel_1st"/>
</dbReference>
<comment type="subcellular location">
    <subcellularLocation>
        <location evidence="1">Cell membrane</location>
        <topology evidence="1">Multi-pass membrane protein</topology>
    </subcellularLocation>
</comment>
<keyword evidence="10" id="KW-1185">Reference proteome</keyword>
<dbReference type="PROSITE" id="PS50042">
    <property type="entry name" value="CNMP_BINDING_3"/>
    <property type="match status" value="1"/>
</dbReference>
<dbReference type="Pfam" id="PF21082">
    <property type="entry name" value="MS_channel_3rd"/>
    <property type="match status" value="1"/>
</dbReference>
<dbReference type="PANTHER" id="PTHR30347:SF1">
    <property type="entry name" value="MECHANOSENSITIVE CHANNEL MSCK"/>
    <property type="match status" value="1"/>
</dbReference>
<dbReference type="RefSeq" id="WP_146296979.1">
    <property type="nucleotide sequence ID" value="NZ_CP042326.1"/>
</dbReference>
<evidence type="ECO:0000256" key="1">
    <source>
        <dbReference type="ARBA" id="ARBA00004651"/>
    </source>
</evidence>
<dbReference type="InterPro" id="IPR011066">
    <property type="entry name" value="MscS_channel_C_sf"/>
</dbReference>
<dbReference type="InterPro" id="IPR000595">
    <property type="entry name" value="cNMP-bd_dom"/>
</dbReference>
<name>A0A5B8NPB8_9CHRO</name>
<dbReference type="CDD" id="cd00038">
    <property type="entry name" value="CAP_ED"/>
    <property type="match status" value="1"/>
</dbReference>
<dbReference type="Gene3D" id="1.10.287.1260">
    <property type="match status" value="1"/>
</dbReference>
<dbReference type="GO" id="GO:0055085">
    <property type="term" value="P:transmembrane transport"/>
    <property type="evidence" value="ECO:0007669"/>
    <property type="project" value="InterPro"/>
</dbReference>
<comment type="similarity">
    <text evidence="2">Belongs to the MscS (TC 1.A.23) family.</text>
</comment>
<dbReference type="InterPro" id="IPR010920">
    <property type="entry name" value="LSM_dom_sf"/>
</dbReference>
<dbReference type="GO" id="GO:0005886">
    <property type="term" value="C:plasma membrane"/>
    <property type="evidence" value="ECO:0007669"/>
    <property type="project" value="UniProtKB-SubCell"/>
</dbReference>
<proteinExistence type="inferred from homology"/>
<dbReference type="InterPro" id="IPR052702">
    <property type="entry name" value="MscS-like_channel"/>
</dbReference>
<feature type="domain" description="Cyclic nucleotide-binding" evidence="8">
    <location>
        <begin position="307"/>
        <end position="424"/>
    </location>
</feature>
<dbReference type="PRINTS" id="PR00103">
    <property type="entry name" value="CAMPKINASE"/>
</dbReference>
<evidence type="ECO:0000256" key="3">
    <source>
        <dbReference type="ARBA" id="ARBA00022475"/>
    </source>
</evidence>
<dbReference type="Gene3D" id="3.30.70.100">
    <property type="match status" value="1"/>
</dbReference>
<keyword evidence="6 7" id="KW-0472">Membrane</keyword>
<sequence length="464" mass="52409">MPNIPLEVLIQFAAVIIATLGITIILKRFLRNQLLPKIGIPLGTREAISIIISYSGGAFLFVSILQAIGINLDSFTVLAGGVGLGIGFGLQEVAKNFTSGLTILFEQKIKAGDFIEWDGMKGYVDEISLRSTIIKTLLGRYIIVPNHVLVGAQVINWTYHKPQGWAMVEVNVPHESDTVLVVEILLESAYMEDTVSGDQSACVYFTGFGEYGLNFQLWVWVEEVDKKHITESSLRFLIESNLKQHGIRLATPRLGVWYPAQLPTQTETLSTEKNDQETPSADFPHFSESITPSRPVALRNLLRNINYFQNCSEIELKKLIEIGYRKRLQAGDILYREGDPGDTFYIILSGSVEYYVEKLKQTPTVLKVGDFVGELSLMLGIRRTVTVRAREESTLFAINKYGFSSLLKEQPHLYELIVVELGKAQKELSQQQQQLRQLGLLNYQELDKNPIAWVQRQWEKLLKR</sequence>